<accession>A0A179IIU0</accession>
<keyword evidence="5" id="KW-0406">Ion transport</keyword>
<feature type="transmembrane region" description="Helical" evidence="8">
    <location>
        <begin position="245"/>
        <end position="266"/>
    </location>
</feature>
<dbReference type="AlphaFoldDB" id="A0A179IIU0"/>
<keyword evidence="4 8" id="KW-1133">Transmembrane helix</keyword>
<feature type="transmembrane region" description="Helical" evidence="8">
    <location>
        <begin position="215"/>
        <end position="239"/>
    </location>
</feature>
<evidence type="ECO:0000256" key="8">
    <source>
        <dbReference type="SAM" id="Phobius"/>
    </source>
</evidence>
<name>A0A179IIU0_CORDF</name>
<dbReference type="OMA" id="QVKVERW"/>
<evidence type="ECO:0000256" key="1">
    <source>
        <dbReference type="ARBA" id="ARBA00004141"/>
    </source>
</evidence>
<feature type="transmembrane region" description="Helical" evidence="8">
    <location>
        <begin position="108"/>
        <end position="128"/>
    </location>
</feature>
<keyword evidence="11" id="KW-1185">Reference proteome</keyword>
<keyword evidence="2" id="KW-0813">Transport</keyword>
<comment type="subcellular location">
    <subcellularLocation>
        <location evidence="1">Membrane</location>
        <topology evidence="1">Multi-pass membrane protein</topology>
    </subcellularLocation>
</comment>
<dbReference type="GO" id="GO:0016020">
    <property type="term" value="C:membrane"/>
    <property type="evidence" value="ECO:0007669"/>
    <property type="project" value="UniProtKB-SubCell"/>
</dbReference>
<dbReference type="InterPro" id="IPR050794">
    <property type="entry name" value="CPA2_transporter"/>
</dbReference>
<dbReference type="InterPro" id="IPR006153">
    <property type="entry name" value="Cation/H_exchanger_TM"/>
</dbReference>
<dbReference type="Pfam" id="PF00999">
    <property type="entry name" value="Na_H_Exchanger"/>
    <property type="match status" value="1"/>
</dbReference>
<keyword evidence="3 8" id="KW-0812">Transmembrane</keyword>
<dbReference type="InterPro" id="IPR038770">
    <property type="entry name" value="Na+/solute_symporter_sf"/>
</dbReference>
<dbReference type="PANTHER" id="PTHR32468:SF0">
    <property type="entry name" value="K(+)_H(+) ANTIPORTER 1"/>
    <property type="match status" value="1"/>
</dbReference>
<feature type="transmembrane region" description="Helical" evidence="8">
    <location>
        <begin position="183"/>
        <end position="203"/>
    </location>
</feature>
<dbReference type="Gene3D" id="1.20.1530.20">
    <property type="match status" value="1"/>
</dbReference>
<dbReference type="PANTHER" id="PTHR32468">
    <property type="entry name" value="CATION/H + ANTIPORTER"/>
    <property type="match status" value="1"/>
</dbReference>
<evidence type="ECO:0000256" key="4">
    <source>
        <dbReference type="ARBA" id="ARBA00022989"/>
    </source>
</evidence>
<proteinExistence type="predicted"/>
<feature type="transmembrane region" description="Helical" evidence="8">
    <location>
        <begin position="364"/>
        <end position="386"/>
    </location>
</feature>
<reference evidence="10 11" key="1">
    <citation type="submission" date="2016-03" db="EMBL/GenBank/DDBJ databases">
        <title>Fine-scale spatial genetic structure of a fungal parasite of coffee scale insects.</title>
        <authorList>
            <person name="Jackson D."/>
            <person name="Zemenick K.A."/>
            <person name="Malloure B."/>
            <person name="Quandt C.A."/>
            <person name="James T.Y."/>
        </authorList>
    </citation>
    <scope>NUCLEOTIDE SEQUENCE [LARGE SCALE GENOMIC DNA]</scope>
    <source>
        <strain evidence="10 11">UM487</strain>
    </source>
</reference>
<evidence type="ECO:0000256" key="5">
    <source>
        <dbReference type="ARBA" id="ARBA00023065"/>
    </source>
</evidence>
<dbReference type="GO" id="GO:1902600">
    <property type="term" value="P:proton transmembrane transport"/>
    <property type="evidence" value="ECO:0007669"/>
    <property type="project" value="InterPro"/>
</dbReference>
<comment type="caution">
    <text evidence="10">The sequence shown here is derived from an EMBL/GenBank/DDBJ whole genome shotgun (WGS) entry which is preliminary data.</text>
</comment>
<organism evidence="10 11">
    <name type="scientific">Cordyceps confragosa</name>
    <name type="common">Lecanicillium lecanii</name>
    <dbReference type="NCBI Taxonomy" id="2714763"/>
    <lineage>
        <taxon>Eukaryota</taxon>
        <taxon>Fungi</taxon>
        <taxon>Dikarya</taxon>
        <taxon>Ascomycota</taxon>
        <taxon>Pezizomycotina</taxon>
        <taxon>Sordariomycetes</taxon>
        <taxon>Hypocreomycetidae</taxon>
        <taxon>Hypocreales</taxon>
        <taxon>Cordycipitaceae</taxon>
        <taxon>Akanthomyces</taxon>
    </lineage>
</organism>
<sequence>MSTADENRAPPQGGVIEGANPTEYNPNDPITLFIIQVGFLCERKPSFPSNDACLQTSLIVIVCHALHWPLSKIRQPRVIAEVVGGIILGPSVMGRVPGFQQAIFPKESIPNLSLVANLGLILYLFLIGMETDVKFLVANWRIATSVAFAGLAIPFAAGCGLAWGVYHAFREDSDLAPISFSTYMLFIGIAIAITAFPVLCRILSELKLLDTSVGVITLSAGVANDVVGWVLLALCVTLVNAGKGLTALWILLCCVGFLLFLVYLVRPALIWLLRRTNSLQNGPSQGIVSLIMILALAAAFFTGIIGVHPIFGAFMVGLIIPREGRFNIKVTEKMEDLIGALLLPLYFTLSGLKTNLGLLDSGLAWGYVFATTIVAFLTKIIGASCAARLNGLVWRESLTIGVLMSCKGLVELIVLNIGLQANILSTRTFTIFVVMALLTTFSTTPLVSWLYPPWYQKKMELWRRGEIDWDTGALISPPSDGATPNATREQSVTRLLVYLRLDTMPRLLKLVSLFGDSSKAVAAGEGSESAASRPVRAHGIRLLQLTDRDSSVMTVSQVDSYSRHDPVVNTFQALTHSNSLAVSGEVAIMPEHRFSQALLTKSTAMSASLLLVPWSETGSIGDSQIISSSAQADKLASPYTSFVSSILENNEHNIAVFFTRSDHTDSREGAVEEKGKLSRQYSFGMMRQDFPVAAATRQPYHIFMIYIGGADDDYALRLVLQLCEGSQATATILKAREAEAQDSSSPSTDVMRYLDSMSDEVSARVQLEQVDCPSTVEELIHHASTNFEVSSRGNKSSLIVVGRHAKDRLDEGKPRHHPATETKDCLGILAAQVVEEFVEADVLIVQAVQAADVQVHS</sequence>
<protein>
    <recommendedName>
        <fullName evidence="9">Cation/H+ exchanger transmembrane domain-containing protein</fullName>
    </recommendedName>
</protein>
<evidence type="ECO:0000313" key="11">
    <source>
        <dbReference type="Proteomes" id="UP000243081"/>
    </source>
</evidence>
<feature type="domain" description="Cation/H+ exchanger transmembrane" evidence="9">
    <location>
        <begin position="64"/>
        <end position="449"/>
    </location>
</feature>
<dbReference type="EMBL" id="LUKN01001161">
    <property type="protein sequence ID" value="OAR01414.1"/>
    <property type="molecule type" value="Genomic_DNA"/>
</dbReference>
<evidence type="ECO:0000256" key="7">
    <source>
        <dbReference type="SAM" id="MobiDB-lite"/>
    </source>
</evidence>
<evidence type="ECO:0000256" key="6">
    <source>
        <dbReference type="ARBA" id="ARBA00023136"/>
    </source>
</evidence>
<feature type="transmembrane region" description="Helical" evidence="8">
    <location>
        <begin position="429"/>
        <end position="451"/>
    </location>
</feature>
<evidence type="ECO:0000259" key="9">
    <source>
        <dbReference type="Pfam" id="PF00999"/>
    </source>
</evidence>
<feature type="region of interest" description="Disordered" evidence="7">
    <location>
        <begin position="1"/>
        <end position="22"/>
    </location>
</feature>
<evidence type="ECO:0000256" key="2">
    <source>
        <dbReference type="ARBA" id="ARBA00022448"/>
    </source>
</evidence>
<dbReference type="GO" id="GO:0015297">
    <property type="term" value="F:antiporter activity"/>
    <property type="evidence" value="ECO:0007669"/>
    <property type="project" value="InterPro"/>
</dbReference>
<dbReference type="OrthoDB" id="2687058at2759"/>
<evidence type="ECO:0000313" key="10">
    <source>
        <dbReference type="EMBL" id="OAR01414.1"/>
    </source>
</evidence>
<keyword evidence="6 8" id="KW-0472">Membrane</keyword>
<dbReference type="Proteomes" id="UP000243081">
    <property type="component" value="Unassembled WGS sequence"/>
</dbReference>
<gene>
    <name evidence="10" type="ORF">LLEC1_02627</name>
</gene>
<feature type="transmembrane region" description="Helical" evidence="8">
    <location>
        <begin position="287"/>
        <end position="320"/>
    </location>
</feature>
<evidence type="ECO:0000256" key="3">
    <source>
        <dbReference type="ARBA" id="ARBA00022692"/>
    </source>
</evidence>
<feature type="transmembrane region" description="Helical" evidence="8">
    <location>
        <begin position="140"/>
        <end position="163"/>
    </location>
</feature>